<evidence type="ECO:0000256" key="2">
    <source>
        <dbReference type="ARBA" id="ARBA00023015"/>
    </source>
</evidence>
<name>A0ABX1ZJ31_9BACL</name>
<dbReference type="InterPro" id="IPR013249">
    <property type="entry name" value="RNA_pol_sigma70_r4_t2"/>
</dbReference>
<dbReference type="Proteomes" id="UP000618579">
    <property type="component" value="Unassembled WGS sequence"/>
</dbReference>
<dbReference type="Pfam" id="PF08281">
    <property type="entry name" value="Sigma70_r4_2"/>
    <property type="match status" value="1"/>
</dbReference>
<evidence type="ECO:0000259" key="8">
    <source>
        <dbReference type="Pfam" id="PF08281"/>
    </source>
</evidence>
<evidence type="ECO:0000256" key="4">
    <source>
        <dbReference type="ARBA" id="ARBA00023125"/>
    </source>
</evidence>
<dbReference type="InterPro" id="IPR007627">
    <property type="entry name" value="RNA_pol_sigma70_r2"/>
</dbReference>
<dbReference type="PANTHER" id="PTHR43133">
    <property type="entry name" value="RNA POLYMERASE ECF-TYPE SIGMA FACTO"/>
    <property type="match status" value="1"/>
</dbReference>
<accession>A0ABX1ZJ31</accession>
<dbReference type="NCBIfam" id="TIGR02937">
    <property type="entry name" value="sigma70-ECF"/>
    <property type="match status" value="1"/>
</dbReference>
<dbReference type="InterPro" id="IPR000838">
    <property type="entry name" value="RNA_pol_sigma70_ECF_CS"/>
</dbReference>
<organism evidence="9 10">
    <name type="scientific">Paenibacillus planticolens</name>
    <dbReference type="NCBI Taxonomy" id="2654976"/>
    <lineage>
        <taxon>Bacteria</taxon>
        <taxon>Bacillati</taxon>
        <taxon>Bacillota</taxon>
        <taxon>Bacilli</taxon>
        <taxon>Bacillales</taxon>
        <taxon>Paenibacillaceae</taxon>
        <taxon>Paenibacillus</taxon>
    </lineage>
</organism>
<comment type="similarity">
    <text evidence="1 6">Belongs to the sigma-70 factor family. ECF subfamily.</text>
</comment>
<comment type="caution">
    <text evidence="9">The sequence shown here is derived from an EMBL/GenBank/DDBJ whole genome shotgun (WGS) entry which is preliminary data.</text>
</comment>
<dbReference type="InterPro" id="IPR036388">
    <property type="entry name" value="WH-like_DNA-bd_sf"/>
</dbReference>
<evidence type="ECO:0000313" key="9">
    <source>
        <dbReference type="EMBL" id="NOU99652.1"/>
    </source>
</evidence>
<dbReference type="InterPro" id="IPR014284">
    <property type="entry name" value="RNA_pol_sigma-70_dom"/>
</dbReference>
<dbReference type="PANTHER" id="PTHR43133:SF60">
    <property type="entry name" value="RNA POLYMERASE SIGMA FACTOR SIGV"/>
    <property type="match status" value="1"/>
</dbReference>
<protein>
    <recommendedName>
        <fullName evidence="6">RNA polymerase sigma factor</fullName>
    </recommendedName>
</protein>
<dbReference type="SUPFAM" id="SSF88946">
    <property type="entry name" value="Sigma2 domain of RNA polymerase sigma factors"/>
    <property type="match status" value="1"/>
</dbReference>
<dbReference type="EMBL" id="WHNZ01000015">
    <property type="protein sequence ID" value="NOU99652.1"/>
    <property type="molecule type" value="Genomic_DNA"/>
</dbReference>
<keyword evidence="3 6" id="KW-0731">Sigma factor</keyword>
<evidence type="ECO:0000256" key="1">
    <source>
        <dbReference type="ARBA" id="ARBA00010641"/>
    </source>
</evidence>
<dbReference type="Gene3D" id="1.10.10.10">
    <property type="entry name" value="Winged helix-like DNA-binding domain superfamily/Winged helix DNA-binding domain"/>
    <property type="match status" value="1"/>
</dbReference>
<gene>
    <name evidence="9" type="ORF">GC097_06460</name>
</gene>
<evidence type="ECO:0000313" key="10">
    <source>
        <dbReference type="Proteomes" id="UP000618579"/>
    </source>
</evidence>
<evidence type="ECO:0000256" key="3">
    <source>
        <dbReference type="ARBA" id="ARBA00023082"/>
    </source>
</evidence>
<keyword evidence="10" id="KW-1185">Reference proteome</keyword>
<proteinExistence type="inferred from homology"/>
<dbReference type="CDD" id="cd06171">
    <property type="entry name" value="Sigma70_r4"/>
    <property type="match status" value="1"/>
</dbReference>
<dbReference type="PROSITE" id="PS01063">
    <property type="entry name" value="SIGMA70_ECF"/>
    <property type="match status" value="1"/>
</dbReference>
<dbReference type="InterPro" id="IPR039425">
    <property type="entry name" value="RNA_pol_sigma-70-like"/>
</dbReference>
<dbReference type="Gene3D" id="1.10.1740.10">
    <property type="match status" value="1"/>
</dbReference>
<keyword evidence="2 6" id="KW-0805">Transcription regulation</keyword>
<feature type="domain" description="RNA polymerase sigma-70 region 2" evidence="7">
    <location>
        <begin position="24"/>
        <end position="90"/>
    </location>
</feature>
<sequence length="202" mass="23922">MLQLSDSQLATMWAQGDSKAFSRLLELYKDKIYRLAFRMLRNKSDSEDVVQETFLRAYQHSHRFDTSKNFSTWIFSIGKNVAIDLLRKKKSELSMDTSPHSFQDALPFYDKLTSREKTPELQLIEQETAEQVEQMIRDLPDKYKTLIVYKYFLDMSLEDISKEVNLPVTTIKTRLFRGRNYIKRKWGSLFFMLQSLTSVIIF</sequence>
<dbReference type="InterPro" id="IPR013324">
    <property type="entry name" value="RNA_pol_sigma_r3/r4-like"/>
</dbReference>
<dbReference type="InterPro" id="IPR013325">
    <property type="entry name" value="RNA_pol_sigma_r2"/>
</dbReference>
<evidence type="ECO:0000256" key="5">
    <source>
        <dbReference type="ARBA" id="ARBA00023163"/>
    </source>
</evidence>
<keyword evidence="4 6" id="KW-0238">DNA-binding</keyword>
<feature type="domain" description="RNA polymerase sigma factor 70 region 4 type 2" evidence="8">
    <location>
        <begin position="130"/>
        <end position="179"/>
    </location>
</feature>
<evidence type="ECO:0000259" key="7">
    <source>
        <dbReference type="Pfam" id="PF04542"/>
    </source>
</evidence>
<dbReference type="SUPFAM" id="SSF88659">
    <property type="entry name" value="Sigma3 and sigma4 domains of RNA polymerase sigma factors"/>
    <property type="match status" value="1"/>
</dbReference>
<reference evidence="9 10" key="1">
    <citation type="submission" date="2019-10" db="EMBL/GenBank/DDBJ databases">
        <title>Description of Paenibacillus pedi sp. nov.</title>
        <authorList>
            <person name="Carlier A."/>
            <person name="Qi S."/>
        </authorList>
    </citation>
    <scope>NUCLEOTIDE SEQUENCE [LARGE SCALE GENOMIC DNA]</scope>
    <source>
        <strain evidence="9 10">LMG 31457</strain>
    </source>
</reference>
<dbReference type="RefSeq" id="WP_171682533.1">
    <property type="nucleotide sequence ID" value="NZ_WHNZ01000015.1"/>
</dbReference>
<keyword evidence="5 6" id="KW-0804">Transcription</keyword>
<dbReference type="Pfam" id="PF04542">
    <property type="entry name" value="Sigma70_r2"/>
    <property type="match status" value="1"/>
</dbReference>
<evidence type="ECO:0000256" key="6">
    <source>
        <dbReference type="RuleBase" id="RU000716"/>
    </source>
</evidence>